<dbReference type="EMBL" id="JAODUP010000012">
    <property type="protein sequence ID" value="KAK2169135.1"/>
    <property type="molecule type" value="Genomic_DNA"/>
</dbReference>
<proteinExistence type="inferred from homology"/>
<name>A0AAD9NGG1_9ANNE</name>
<dbReference type="FunFam" id="1.10.8.60:FF:000028">
    <property type="entry name" value="Replication factor C subunit 5"/>
    <property type="match status" value="1"/>
</dbReference>
<dbReference type="SMART" id="SM00382">
    <property type="entry name" value="AAA"/>
    <property type="match status" value="1"/>
</dbReference>
<dbReference type="GO" id="GO:0006281">
    <property type="term" value="P:DNA repair"/>
    <property type="evidence" value="ECO:0007669"/>
    <property type="project" value="TreeGrafter"/>
</dbReference>
<dbReference type="InterPro" id="IPR047854">
    <property type="entry name" value="RFC_lid"/>
</dbReference>
<evidence type="ECO:0000256" key="5">
    <source>
        <dbReference type="ARBA" id="ARBA00022840"/>
    </source>
</evidence>
<dbReference type="GO" id="GO:0003689">
    <property type="term" value="F:DNA clamp loader activity"/>
    <property type="evidence" value="ECO:0007669"/>
    <property type="project" value="TreeGrafter"/>
</dbReference>
<evidence type="ECO:0000256" key="1">
    <source>
        <dbReference type="ARBA" id="ARBA00004123"/>
    </source>
</evidence>
<evidence type="ECO:0000256" key="4">
    <source>
        <dbReference type="ARBA" id="ARBA00022741"/>
    </source>
</evidence>
<dbReference type="PANTHER" id="PTHR11669:SF9">
    <property type="entry name" value="REPLICATION FACTOR C SUBUNIT 5"/>
    <property type="match status" value="1"/>
</dbReference>
<keyword evidence="3" id="KW-0235">DNA replication</keyword>
<gene>
    <name evidence="8" type="ORF">LSH36_12g19029</name>
</gene>
<comment type="caution">
    <text evidence="8">The sequence shown here is derived from an EMBL/GenBank/DDBJ whole genome shotgun (WGS) entry which is preliminary data.</text>
</comment>
<dbReference type="CDD" id="cd18140">
    <property type="entry name" value="HLD_clamp_RFC"/>
    <property type="match status" value="1"/>
</dbReference>
<dbReference type="Gene3D" id="1.20.272.10">
    <property type="match status" value="1"/>
</dbReference>
<dbReference type="InterPro" id="IPR027417">
    <property type="entry name" value="P-loop_NTPase"/>
</dbReference>
<keyword evidence="5" id="KW-0067">ATP-binding</keyword>
<evidence type="ECO:0000259" key="7">
    <source>
        <dbReference type="SMART" id="SM00382"/>
    </source>
</evidence>
<keyword evidence="6" id="KW-0539">Nucleus</keyword>
<accession>A0AAD9NGG1</accession>
<dbReference type="InterPro" id="IPR003593">
    <property type="entry name" value="AAA+_ATPase"/>
</dbReference>
<comment type="similarity">
    <text evidence="2">Belongs to the activator 1 small subunits family.</text>
</comment>
<sequence length="308" mass="34964">MSTAKPARESSSLPWVEKYRPKSLDDLISHKDILTTIGRFVAEDRLPHLLLYGPPGTGKTSTILALAKQLYTPKQFNSMVLELNASDDRGIGIVRGQVLNFASTKTIFTTGFKLVILDEADAMTRDAQNALRRIIEKFTENTRFCIICNYLSKIIPALQSRCTRFRFGPLTTEQMMPRLEYIIKEEKVNVTEGGRNALVTLANGDMRKVLNILQSCSMAYDIVDEDNVYLCVGHPLRKDIEHIVTWMLNENFYKAYKIDFPMHIRVSLLEKMSETEYRLSSGTNEKIQLSSLIAAFQVARDIVIEEAS</sequence>
<dbReference type="InterPro" id="IPR050238">
    <property type="entry name" value="DNA_Rep/Repair_Clamp_Loader"/>
</dbReference>
<feature type="domain" description="AAA+ ATPase" evidence="7">
    <location>
        <begin position="45"/>
        <end position="173"/>
    </location>
</feature>
<dbReference type="Pfam" id="PF00004">
    <property type="entry name" value="AAA"/>
    <property type="match status" value="1"/>
</dbReference>
<evidence type="ECO:0000256" key="3">
    <source>
        <dbReference type="ARBA" id="ARBA00022705"/>
    </source>
</evidence>
<keyword evidence="9" id="KW-1185">Reference proteome</keyword>
<dbReference type="GO" id="GO:0006261">
    <property type="term" value="P:DNA-templated DNA replication"/>
    <property type="evidence" value="ECO:0007669"/>
    <property type="project" value="TreeGrafter"/>
</dbReference>
<comment type="subcellular location">
    <subcellularLocation>
        <location evidence="1">Nucleus</location>
    </subcellularLocation>
</comment>
<dbReference type="PANTHER" id="PTHR11669">
    <property type="entry name" value="REPLICATION FACTOR C / DNA POLYMERASE III GAMMA-TAU SUBUNIT"/>
    <property type="match status" value="1"/>
</dbReference>
<evidence type="ECO:0000313" key="8">
    <source>
        <dbReference type="EMBL" id="KAK2169135.1"/>
    </source>
</evidence>
<organism evidence="8 9">
    <name type="scientific">Paralvinella palmiformis</name>
    <dbReference type="NCBI Taxonomy" id="53620"/>
    <lineage>
        <taxon>Eukaryota</taxon>
        <taxon>Metazoa</taxon>
        <taxon>Spiralia</taxon>
        <taxon>Lophotrochozoa</taxon>
        <taxon>Annelida</taxon>
        <taxon>Polychaeta</taxon>
        <taxon>Sedentaria</taxon>
        <taxon>Canalipalpata</taxon>
        <taxon>Terebellida</taxon>
        <taxon>Terebelliformia</taxon>
        <taxon>Alvinellidae</taxon>
        <taxon>Paralvinella</taxon>
    </lineage>
</organism>
<evidence type="ECO:0000256" key="6">
    <source>
        <dbReference type="ARBA" id="ARBA00023242"/>
    </source>
</evidence>
<dbReference type="Proteomes" id="UP001208570">
    <property type="component" value="Unassembled WGS sequence"/>
</dbReference>
<dbReference type="AlphaFoldDB" id="A0AAD9NGG1"/>
<dbReference type="GO" id="GO:0005663">
    <property type="term" value="C:DNA replication factor C complex"/>
    <property type="evidence" value="ECO:0007669"/>
    <property type="project" value="TreeGrafter"/>
</dbReference>
<dbReference type="InterPro" id="IPR003959">
    <property type="entry name" value="ATPase_AAA_core"/>
</dbReference>
<dbReference type="GO" id="GO:0005634">
    <property type="term" value="C:nucleus"/>
    <property type="evidence" value="ECO:0007669"/>
    <property type="project" value="UniProtKB-SubCell"/>
</dbReference>
<evidence type="ECO:0000313" key="9">
    <source>
        <dbReference type="Proteomes" id="UP001208570"/>
    </source>
</evidence>
<dbReference type="GO" id="GO:0005524">
    <property type="term" value="F:ATP binding"/>
    <property type="evidence" value="ECO:0007669"/>
    <property type="project" value="UniProtKB-KW"/>
</dbReference>
<dbReference type="SUPFAM" id="SSF52540">
    <property type="entry name" value="P-loop containing nucleoside triphosphate hydrolases"/>
    <property type="match status" value="1"/>
</dbReference>
<dbReference type="SUPFAM" id="SSF48019">
    <property type="entry name" value="post-AAA+ oligomerization domain-like"/>
    <property type="match status" value="1"/>
</dbReference>
<protein>
    <recommendedName>
        <fullName evidence="7">AAA+ ATPase domain-containing protein</fullName>
    </recommendedName>
</protein>
<dbReference type="Pfam" id="PF08542">
    <property type="entry name" value="Rep_fac_C"/>
    <property type="match status" value="1"/>
</dbReference>
<keyword evidence="4" id="KW-0547">Nucleotide-binding</keyword>
<dbReference type="GO" id="GO:0016887">
    <property type="term" value="F:ATP hydrolysis activity"/>
    <property type="evidence" value="ECO:0007669"/>
    <property type="project" value="InterPro"/>
</dbReference>
<dbReference type="Gene3D" id="3.40.50.300">
    <property type="entry name" value="P-loop containing nucleotide triphosphate hydrolases"/>
    <property type="match status" value="1"/>
</dbReference>
<dbReference type="GO" id="GO:0003677">
    <property type="term" value="F:DNA binding"/>
    <property type="evidence" value="ECO:0007669"/>
    <property type="project" value="InterPro"/>
</dbReference>
<dbReference type="FunFam" id="3.40.50.300:FF:000129">
    <property type="entry name" value="Replication factor C subunit 5"/>
    <property type="match status" value="1"/>
</dbReference>
<dbReference type="Gene3D" id="1.10.8.60">
    <property type="match status" value="1"/>
</dbReference>
<evidence type="ECO:0000256" key="2">
    <source>
        <dbReference type="ARBA" id="ARBA00005378"/>
    </source>
</evidence>
<reference evidence="8" key="1">
    <citation type="journal article" date="2023" name="Mol. Biol. Evol.">
        <title>Third-Generation Sequencing Reveals the Adaptive Role of the Epigenome in Three Deep-Sea Polychaetes.</title>
        <authorList>
            <person name="Perez M."/>
            <person name="Aroh O."/>
            <person name="Sun Y."/>
            <person name="Lan Y."/>
            <person name="Juniper S.K."/>
            <person name="Young C.R."/>
            <person name="Angers B."/>
            <person name="Qian P.Y."/>
        </authorList>
    </citation>
    <scope>NUCLEOTIDE SEQUENCE</scope>
    <source>
        <strain evidence="8">P08H-3</strain>
    </source>
</reference>
<dbReference type="InterPro" id="IPR013748">
    <property type="entry name" value="Rep_factorC_C"/>
</dbReference>
<dbReference type="InterPro" id="IPR008921">
    <property type="entry name" value="DNA_pol3_clamp-load_cplx_C"/>
</dbReference>
<dbReference type="CDD" id="cd00009">
    <property type="entry name" value="AAA"/>
    <property type="match status" value="1"/>
</dbReference>